<reference evidence="2 3" key="1">
    <citation type="submission" date="2024-05" db="EMBL/GenBank/DDBJ databases">
        <title>Whole genome sequences of Mycobacterium canettii strains associated with human tuberculosis in Canada.</title>
        <authorList>
            <person name="Islam M.R."/>
            <person name="Soualhine H."/>
        </authorList>
    </citation>
    <scope>NUCLEOTIDE SEQUENCE [LARGE SCALE GENOMIC DNA]</scope>
    <source>
        <strain evidence="2 3">1901080</strain>
    </source>
</reference>
<evidence type="ECO:0000256" key="1">
    <source>
        <dbReference type="SAM" id="MobiDB-lite"/>
    </source>
</evidence>
<name>A0ABV1MFL3_9MYCO</name>
<proteinExistence type="predicted"/>
<accession>A0ABV1MFL3</accession>
<organism evidence="2 3">
    <name type="scientific">Mycobacterium canetti</name>
    <dbReference type="NCBI Taxonomy" id="78331"/>
    <lineage>
        <taxon>Bacteria</taxon>
        <taxon>Bacillati</taxon>
        <taxon>Actinomycetota</taxon>
        <taxon>Actinomycetes</taxon>
        <taxon>Mycobacteriales</taxon>
        <taxon>Mycobacteriaceae</taxon>
        <taxon>Mycobacterium</taxon>
        <taxon>Mycobacterium tuberculosis complex</taxon>
    </lineage>
</organism>
<sequence length="190" mass="21205">MTTTTQSEAPEAATSGASEPTLTTNQIGNPIMSQHPVNSDQQAADHQLERCENCGRYGWHSTEKCPDSERSYYGHHASWCIDRDEGRHDVREPYCQYQVGGVDGRTEPDWMRVQLWVSTITPFLHGSYTAEQARAEERHRTGVQIARLVYDGSDWIEQKVNLRSGDARSLAALLVAAADISDGISRVVRS</sequence>
<feature type="compositionally biased region" description="Polar residues" evidence="1">
    <location>
        <begin position="15"/>
        <end position="44"/>
    </location>
</feature>
<protein>
    <recommendedName>
        <fullName evidence="4">CCHC-type domain-containing protein</fullName>
    </recommendedName>
</protein>
<dbReference type="RefSeq" id="WP_015288435.1">
    <property type="nucleotide sequence ID" value="NZ_JBEEEP010000021.1"/>
</dbReference>
<dbReference type="EMBL" id="JBEEEP010000021">
    <property type="protein sequence ID" value="MEQ6320599.1"/>
    <property type="molecule type" value="Genomic_DNA"/>
</dbReference>
<comment type="caution">
    <text evidence="2">The sequence shown here is derived from an EMBL/GenBank/DDBJ whole genome shotgun (WGS) entry which is preliminary data.</text>
</comment>
<evidence type="ECO:0000313" key="2">
    <source>
        <dbReference type="EMBL" id="MEQ6320599.1"/>
    </source>
</evidence>
<evidence type="ECO:0008006" key="4">
    <source>
        <dbReference type="Google" id="ProtNLM"/>
    </source>
</evidence>
<dbReference type="Proteomes" id="UP001485476">
    <property type="component" value="Unassembled WGS sequence"/>
</dbReference>
<keyword evidence="3" id="KW-1185">Reference proteome</keyword>
<gene>
    <name evidence="2" type="ORF">ABDZ14_10015</name>
</gene>
<feature type="region of interest" description="Disordered" evidence="1">
    <location>
        <begin position="1"/>
        <end position="44"/>
    </location>
</feature>
<evidence type="ECO:0000313" key="3">
    <source>
        <dbReference type="Proteomes" id="UP001485476"/>
    </source>
</evidence>